<dbReference type="PANTHER" id="PTHR23083">
    <property type="entry name" value="TETRATRICOPEPTIDE REPEAT PROTEIN, TPR"/>
    <property type="match status" value="1"/>
</dbReference>
<dbReference type="PROSITE" id="PS50293">
    <property type="entry name" value="TPR_REGION"/>
    <property type="match status" value="1"/>
</dbReference>
<reference evidence="5 6" key="1">
    <citation type="submission" date="2024-01" db="EMBL/GenBank/DDBJ databases">
        <title>A draft genome for a cacao thread blight-causing isolate of Paramarasmius palmivorus.</title>
        <authorList>
            <person name="Baruah I.K."/>
            <person name="Bukari Y."/>
            <person name="Amoako-Attah I."/>
            <person name="Meinhardt L.W."/>
            <person name="Bailey B.A."/>
            <person name="Cohen S.P."/>
        </authorList>
    </citation>
    <scope>NUCLEOTIDE SEQUENCE [LARGE SCALE GENOMIC DNA]</scope>
    <source>
        <strain evidence="5 6">GH-12</strain>
    </source>
</reference>
<feature type="region of interest" description="Disordered" evidence="4">
    <location>
        <begin position="803"/>
        <end position="915"/>
    </location>
</feature>
<organism evidence="5 6">
    <name type="scientific">Paramarasmius palmivorus</name>
    <dbReference type="NCBI Taxonomy" id="297713"/>
    <lineage>
        <taxon>Eukaryota</taxon>
        <taxon>Fungi</taxon>
        <taxon>Dikarya</taxon>
        <taxon>Basidiomycota</taxon>
        <taxon>Agaricomycotina</taxon>
        <taxon>Agaricomycetes</taxon>
        <taxon>Agaricomycetidae</taxon>
        <taxon>Agaricales</taxon>
        <taxon>Marasmiineae</taxon>
        <taxon>Marasmiaceae</taxon>
        <taxon>Paramarasmius</taxon>
    </lineage>
</organism>
<comment type="similarity">
    <text evidence="2">Belongs to the YPP1 family.</text>
</comment>
<feature type="compositionally biased region" description="Polar residues" evidence="4">
    <location>
        <begin position="846"/>
        <end position="860"/>
    </location>
</feature>
<evidence type="ECO:0000256" key="1">
    <source>
        <dbReference type="ARBA" id="ARBA00002550"/>
    </source>
</evidence>
<evidence type="ECO:0000256" key="3">
    <source>
        <dbReference type="PROSITE-ProRule" id="PRU00339"/>
    </source>
</evidence>
<comment type="function">
    <text evidence="1">Involved in endocytosis.</text>
</comment>
<evidence type="ECO:0000313" key="5">
    <source>
        <dbReference type="EMBL" id="KAK7022946.1"/>
    </source>
</evidence>
<dbReference type="InterPro" id="IPR051722">
    <property type="entry name" value="Endocytosis_PI4K-reg_protein"/>
</dbReference>
<dbReference type="InterPro" id="IPR011990">
    <property type="entry name" value="TPR-like_helical_dom_sf"/>
</dbReference>
<proteinExistence type="inferred from homology"/>
<evidence type="ECO:0000256" key="4">
    <source>
        <dbReference type="SAM" id="MobiDB-lite"/>
    </source>
</evidence>
<dbReference type="SUPFAM" id="SSF48452">
    <property type="entry name" value="TPR-like"/>
    <property type="match status" value="1"/>
</dbReference>
<feature type="compositionally biased region" description="Pro residues" evidence="4">
    <location>
        <begin position="995"/>
        <end position="1005"/>
    </location>
</feature>
<sequence>MSNPKERHYWTQLRAALTAGQWSSPFPAKAPNGVALPWSELFRKFNKHCRGFSDVAEVASQTHALSLLLSANSRNEDQDQPVKPHEYPLELGDECMLPEERIVEAKIGYETLKKLESSNFDTLNFALAYYAYALGNPSECLAQLNKVPDVSHVQNHIPLPKTLRASTLNIPNAGTPGGSISSAASAGSSFISDSASMAEIKDGRAWAMVETIRSLCLQGMSTEKLYPNEPQRALDTYAAAFPTLTIIESELVSVAPTSMGKIDFSSFTRFREVWRWAERLLWRAIVLASKTFNIHHDHKQTLCQKHDSLWTWLDHYSSCSVYWPSEFRTSHRSTISVIYLRALVLRHSSTPSPTQTSISESPKPPAWMHTARSVVQEYRAILSKSTKFPRAGERNYKVEDFVDLCVAVWEASGGVGDYTGWVLDVLWWATRSTFNSYRILRHMTRLLYVSGDASLARRTLRLYVQVVGKAFQAGSAGANADADTDRNWVETLVFGVRMFCKIASTTLSSSVHTREVLQDLREAESLIAKAKGRLDRDNKALAGSVELAEGIWNTVMALKEHDPHSRPERLAKAHTLFLKSVETSPTSSAHYHLALSYARPGPQQDLSQAIVHAGAAVEGDPKEIRYWHLLGLLSSASELWDAAQGALETGALIGETPGMDSESNIEGLSQPSGTPSVAPVSLPDVNAHDYANATVNGKSNGHIDGLPSTGPEHSLFVSPAPREEDLPPAYVLDKDSIEIPPADGLLQPPSDHPPPSRHESFEYALQLRMTQIAVTEYVEGVEGAASKLPEVFQWIAEKRGVTGDQTRNSIDGAPSQDMKLKSPSELALNASSHGHERAVHEATEVPLNTSSGQPPQTNLQPPIPITISPATPTEQEKGEMNPIEKQESGKRSLDRDPSKPKKVQQMLKDHVNKGSARISTISKKIGHGVVRNGSLRRSNSTPGMKLSSSVSSSVDDHATDFGGLLRSNSYQASSIHSRKRVASFLMPSESVLGESPPPPPPPALPPTLQTSKWNNRTVRENRLLSDLWLMSAATFRRLGKIEQAKGAIQEAEVRDEGNPNVWVQLGLYHFALGQRQHAIDSFQKALFISPDDVAASVHLSRVYILPGEVSKRPEKVLPDNVDLAAGLLGHLTDGPAWDVPEAWYFLAKAYGLQGRLDRERECLSRALTLSEKRGVRDISLSLGWCL</sequence>
<dbReference type="InterPro" id="IPR019734">
    <property type="entry name" value="TPR_rpt"/>
</dbReference>
<dbReference type="Gene3D" id="1.25.40.10">
    <property type="entry name" value="Tetratricopeptide repeat domain"/>
    <property type="match status" value="2"/>
</dbReference>
<feature type="repeat" description="TPR" evidence="3">
    <location>
        <begin position="1140"/>
        <end position="1173"/>
    </location>
</feature>
<keyword evidence="3" id="KW-0802">TPR repeat</keyword>
<feature type="compositionally biased region" description="Basic and acidic residues" evidence="4">
    <location>
        <begin position="874"/>
        <end position="899"/>
    </location>
</feature>
<comment type="caution">
    <text evidence="5">The sequence shown here is derived from an EMBL/GenBank/DDBJ whole genome shotgun (WGS) entry which is preliminary data.</text>
</comment>
<dbReference type="Proteomes" id="UP001383192">
    <property type="component" value="Unassembled WGS sequence"/>
</dbReference>
<gene>
    <name evidence="5" type="ORF">VNI00_016836</name>
</gene>
<protein>
    <recommendedName>
        <fullName evidence="7">TPR-like protein</fullName>
    </recommendedName>
</protein>
<feature type="region of interest" description="Disordered" evidence="4">
    <location>
        <begin position="739"/>
        <end position="758"/>
    </location>
</feature>
<accession>A0AAW0BA62</accession>
<evidence type="ECO:0000313" key="6">
    <source>
        <dbReference type="Proteomes" id="UP001383192"/>
    </source>
</evidence>
<feature type="region of interest" description="Disordered" evidence="4">
    <location>
        <begin position="932"/>
        <end position="953"/>
    </location>
</feature>
<feature type="region of interest" description="Disordered" evidence="4">
    <location>
        <begin position="989"/>
        <end position="1009"/>
    </location>
</feature>
<dbReference type="PANTHER" id="PTHR23083:SF464">
    <property type="entry name" value="TETRATRICOPEPTIDE REPEAT DOMAIN 7, ISOFORM A"/>
    <property type="match status" value="1"/>
</dbReference>
<feature type="region of interest" description="Disordered" evidence="4">
    <location>
        <begin position="653"/>
        <end position="678"/>
    </location>
</feature>
<evidence type="ECO:0008006" key="7">
    <source>
        <dbReference type="Google" id="ProtNLM"/>
    </source>
</evidence>
<name>A0AAW0BA62_9AGAR</name>
<feature type="compositionally biased region" description="Polar residues" evidence="4">
    <location>
        <begin position="661"/>
        <end position="675"/>
    </location>
</feature>
<dbReference type="Pfam" id="PF13181">
    <property type="entry name" value="TPR_8"/>
    <property type="match status" value="2"/>
</dbReference>
<dbReference type="PROSITE" id="PS50005">
    <property type="entry name" value="TPR"/>
    <property type="match status" value="2"/>
</dbReference>
<keyword evidence="6" id="KW-1185">Reference proteome</keyword>
<feature type="repeat" description="TPR" evidence="3">
    <location>
        <begin position="1059"/>
        <end position="1092"/>
    </location>
</feature>
<dbReference type="EMBL" id="JAYKXP010000142">
    <property type="protein sequence ID" value="KAK7022946.1"/>
    <property type="molecule type" value="Genomic_DNA"/>
</dbReference>
<dbReference type="SMART" id="SM00028">
    <property type="entry name" value="TPR"/>
    <property type="match status" value="3"/>
</dbReference>
<evidence type="ECO:0000256" key="2">
    <source>
        <dbReference type="ARBA" id="ARBA00038251"/>
    </source>
</evidence>
<dbReference type="AlphaFoldDB" id="A0AAW0BA62"/>
<feature type="compositionally biased region" description="Basic and acidic residues" evidence="4">
    <location>
        <begin position="833"/>
        <end position="843"/>
    </location>
</feature>